<keyword evidence="2" id="KW-1185">Reference proteome</keyword>
<dbReference type="RefSeq" id="WP_158281674.1">
    <property type="nucleotide sequence ID" value="NZ_FQXR01000012.1"/>
</dbReference>
<reference evidence="1 2" key="1">
    <citation type="submission" date="2016-11" db="EMBL/GenBank/DDBJ databases">
        <authorList>
            <person name="Jaros S."/>
            <person name="Januszkiewicz K."/>
            <person name="Wedrychowicz H."/>
        </authorList>
    </citation>
    <scope>NUCLEOTIDE SEQUENCE [LARGE SCALE GENOMIC DNA]</scope>
    <source>
        <strain evidence="1 2">DSM 13106</strain>
    </source>
</reference>
<sequence length="47" mass="5590">MFKKFLFIMTIIMALFIISPIKQNDMFISAEDDAIEWNNYKTENISL</sequence>
<accession>A0A1M5YJ25</accession>
<name>A0A1M5YJ25_9FIRM</name>
<dbReference type="Proteomes" id="UP000184389">
    <property type="component" value="Unassembled WGS sequence"/>
</dbReference>
<organism evidence="1 2">
    <name type="scientific">Sporanaerobacter acetigenes DSM 13106</name>
    <dbReference type="NCBI Taxonomy" id="1123281"/>
    <lineage>
        <taxon>Bacteria</taxon>
        <taxon>Bacillati</taxon>
        <taxon>Bacillota</taxon>
        <taxon>Tissierellia</taxon>
        <taxon>Tissierellales</taxon>
        <taxon>Sporanaerobacteraceae</taxon>
        <taxon>Sporanaerobacter</taxon>
    </lineage>
</organism>
<evidence type="ECO:0000313" key="1">
    <source>
        <dbReference type="EMBL" id="SHI11952.1"/>
    </source>
</evidence>
<dbReference type="STRING" id="1123281.SAMN02745180_02225"/>
<dbReference type="EMBL" id="FQXR01000012">
    <property type="protein sequence ID" value="SHI11952.1"/>
    <property type="molecule type" value="Genomic_DNA"/>
</dbReference>
<evidence type="ECO:0000313" key="2">
    <source>
        <dbReference type="Proteomes" id="UP000184389"/>
    </source>
</evidence>
<gene>
    <name evidence="1" type="ORF">SAMN02745180_02225</name>
</gene>
<proteinExistence type="predicted"/>
<protein>
    <submittedName>
        <fullName evidence="1">Uncharacterized protein</fullName>
    </submittedName>
</protein>
<dbReference type="AlphaFoldDB" id="A0A1M5YJ25"/>